<feature type="compositionally biased region" description="Basic and acidic residues" evidence="1">
    <location>
        <begin position="1"/>
        <end position="11"/>
    </location>
</feature>
<dbReference type="AlphaFoldDB" id="A0A1I8AAG2"/>
<keyword evidence="2" id="KW-1185">Reference proteome</keyword>
<dbReference type="WBParaSite" id="L893_g3461.t1">
    <property type="protein sequence ID" value="L893_g3461.t1"/>
    <property type="gene ID" value="L893_g3461"/>
</dbReference>
<dbReference type="Proteomes" id="UP000095287">
    <property type="component" value="Unplaced"/>
</dbReference>
<evidence type="ECO:0000313" key="3">
    <source>
        <dbReference type="WBParaSite" id="L893_g3461.t1"/>
    </source>
</evidence>
<proteinExistence type="predicted"/>
<reference evidence="3" key="1">
    <citation type="submission" date="2016-11" db="UniProtKB">
        <authorList>
            <consortium name="WormBaseParasite"/>
        </authorList>
    </citation>
    <scope>IDENTIFICATION</scope>
</reference>
<name>A0A1I8AAG2_9BILA</name>
<evidence type="ECO:0000256" key="1">
    <source>
        <dbReference type="SAM" id="MobiDB-lite"/>
    </source>
</evidence>
<organism evidence="2 3">
    <name type="scientific">Steinernema glaseri</name>
    <dbReference type="NCBI Taxonomy" id="37863"/>
    <lineage>
        <taxon>Eukaryota</taxon>
        <taxon>Metazoa</taxon>
        <taxon>Ecdysozoa</taxon>
        <taxon>Nematoda</taxon>
        <taxon>Chromadorea</taxon>
        <taxon>Rhabditida</taxon>
        <taxon>Tylenchina</taxon>
        <taxon>Panagrolaimomorpha</taxon>
        <taxon>Strongyloidoidea</taxon>
        <taxon>Steinernematidae</taxon>
        <taxon>Steinernema</taxon>
    </lineage>
</organism>
<sequence length="94" mass="10207">MLFDKNNEIGEHPSTQAMHTTHLDAFTKLSDPGEPFELSSPRLTSELSLLSAVATPFTHAQQSPFHIVPFPKGKFPFVACKFMGAVTGSISTTT</sequence>
<accession>A0A1I8AAG2</accession>
<feature type="region of interest" description="Disordered" evidence="1">
    <location>
        <begin position="1"/>
        <end position="21"/>
    </location>
</feature>
<protein>
    <submittedName>
        <fullName evidence="3">Uncharacterized protein</fullName>
    </submittedName>
</protein>
<evidence type="ECO:0000313" key="2">
    <source>
        <dbReference type="Proteomes" id="UP000095287"/>
    </source>
</evidence>